<reference evidence="3 4" key="1">
    <citation type="submission" date="2017-04" db="EMBL/GenBank/DDBJ databases">
        <authorList>
            <person name="Afonso C.L."/>
            <person name="Miller P.J."/>
            <person name="Scott M.A."/>
            <person name="Spackman E."/>
            <person name="Goraichik I."/>
            <person name="Dimitrov K.M."/>
            <person name="Suarez D.L."/>
            <person name="Swayne D.E."/>
        </authorList>
    </citation>
    <scope>NUCLEOTIDE SEQUENCE [LARGE SCALE GENOMIC DNA]</scope>
    <source>
        <strain evidence="3 4">CGMCC 1.10972</strain>
    </source>
</reference>
<gene>
    <name evidence="3" type="ORF">SAMN06297251_101428</name>
</gene>
<feature type="domain" description="LpxI N-terminal" evidence="2">
    <location>
        <begin position="8"/>
        <end position="139"/>
    </location>
</feature>
<dbReference type="Gene3D" id="3.40.50.20">
    <property type="match status" value="1"/>
</dbReference>
<dbReference type="InterPro" id="IPR041255">
    <property type="entry name" value="LpxI_N"/>
</dbReference>
<evidence type="ECO:0000313" key="3">
    <source>
        <dbReference type="EMBL" id="SMC36810.1"/>
    </source>
</evidence>
<protein>
    <recommendedName>
        <fullName evidence="5">UDP-2,3-diacylglucosamine pyrophosphatase LpxI</fullName>
    </recommendedName>
</protein>
<dbReference type="STRING" id="937218.SAMN06297251_101428"/>
<proteinExistence type="predicted"/>
<sequence length="294" mass="31070">MGEGTGERLGILAGGGSLPCVVARAALEEGYQPIFARFGDGTGGSQDGFGEGRDFAWGEAGNAIMWLREMQVRRVVFCGTISRRPDFKALIPSWQTLKRLPAALSIVRGGDDRLLRNLAAYLERQGFTLLPVQAVAPQLLTPGGTLSARKPETLELSALTSARDAAIALGRLDAGQAVVASNERIIALEGIEGTREMMRRVADLRARGRIHRGERLALVKAVKPDQDHRFDLPSIGLRTIDEAVEAGISAIGLSAGASLVLDYDDVVAAADRAMIALVGLSSAEGTAKAMGDAP</sequence>
<keyword evidence="4" id="KW-1185">Reference proteome</keyword>
<dbReference type="InterPro" id="IPR043167">
    <property type="entry name" value="LpxI_C_sf"/>
</dbReference>
<evidence type="ECO:0008006" key="5">
    <source>
        <dbReference type="Google" id="ProtNLM"/>
    </source>
</evidence>
<dbReference type="InterPro" id="IPR053174">
    <property type="entry name" value="LpxI"/>
</dbReference>
<dbReference type="Pfam" id="PF06230">
    <property type="entry name" value="LpxI_C"/>
    <property type="match status" value="1"/>
</dbReference>
<dbReference type="PANTHER" id="PTHR39962">
    <property type="entry name" value="BLL4848 PROTEIN"/>
    <property type="match status" value="1"/>
</dbReference>
<evidence type="ECO:0000313" key="4">
    <source>
        <dbReference type="Proteomes" id="UP000192656"/>
    </source>
</evidence>
<evidence type="ECO:0000259" key="1">
    <source>
        <dbReference type="Pfam" id="PF06230"/>
    </source>
</evidence>
<dbReference type="OrthoDB" id="9789836at2"/>
<dbReference type="EMBL" id="FWXR01000001">
    <property type="protein sequence ID" value="SMC36810.1"/>
    <property type="molecule type" value="Genomic_DNA"/>
</dbReference>
<dbReference type="Pfam" id="PF17930">
    <property type="entry name" value="LpxI_N"/>
    <property type="match status" value="1"/>
</dbReference>
<accession>A0A1W1YKP9</accession>
<dbReference type="Proteomes" id="UP000192656">
    <property type="component" value="Unassembled WGS sequence"/>
</dbReference>
<name>A0A1W1YKP9_9HYPH</name>
<evidence type="ECO:0000259" key="2">
    <source>
        <dbReference type="Pfam" id="PF17930"/>
    </source>
</evidence>
<dbReference type="InterPro" id="IPR010415">
    <property type="entry name" value="LpxI_C"/>
</dbReference>
<dbReference type="Gene3D" id="3.40.140.80">
    <property type="match status" value="1"/>
</dbReference>
<feature type="domain" description="LpxI C-terminal" evidence="1">
    <location>
        <begin position="143"/>
        <end position="278"/>
    </location>
</feature>
<dbReference type="AlphaFoldDB" id="A0A1W1YKP9"/>
<dbReference type="RefSeq" id="WP_084408295.1">
    <property type="nucleotide sequence ID" value="NZ_FWXR01000001.1"/>
</dbReference>
<dbReference type="PANTHER" id="PTHR39962:SF1">
    <property type="entry name" value="LPXI FAMILY PROTEIN"/>
    <property type="match status" value="1"/>
</dbReference>
<organism evidence="3 4">
    <name type="scientific">Fulvimarina manganoxydans</name>
    <dbReference type="NCBI Taxonomy" id="937218"/>
    <lineage>
        <taxon>Bacteria</taxon>
        <taxon>Pseudomonadati</taxon>
        <taxon>Pseudomonadota</taxon>
        <taxon>Alphaproteobacteria</taxon>
        <taxon>Hyphomicrobiales</taxon>
        <taxon>Aurantimonadaceae</taxon>
        <taxon>Fulvimarina</taxon>
    </lineage>
</organism>